<comment type="caution">
    <text evidence="1">The sequence shown here is derived from an EMBL/GenBank/DDBJ whole genome shotgun (WGS) entry which is preliminary data.</text>
</comment>
<reference evidence="1 2" key="1">
    <citation type="submission" date="2017-09" db="EMBL/GenBank/DDBJ databases">
        <title>Depth-based differentiation of microbial function through sediment-hosted aquifers and enrichment of novel symbionts in the deep terrestrial subsurface.</title>
        <authorList>
            <person name="Probst A.J."/>
            <person name="Ladd B."/>
            <person name="Jarett J.K."/>
            <person name="Geller-Mcgrath D.E."/>
            <person name="Sieber C.M."/>
            <person name="Emerson J.B."/>
            <person name="Anantharaman K."/>
            <person name="Thomas B.C."/>
            <person name="Malmstrom R."/>
            <person name="Stieglmeier M."/>
            <person name="Klingl A."/>
            <person name="Woyke T."/>
            <person name="Ryan C.M."/>
            <person name="Banfield J.F."/>
        </authorList>
    </citation>
    <scope>NUCLEOTIDE SEQUENCE [LARGE SCALE GENOMIC DNA]</scope>
    <source>
        <strain evidence="1">CG23_combo_of_CG06-09_8_20_14_all_36_12</strain>
    </source>
</reference>
<dbReference type="EMBL" id="PCRS01000016">
    <property type="protein sequence ID" value="PIP25024.1"/>
    <property type="molecule type" value="Genomic_DNA"/>
</dbReference>
<protein>
    <submittedName>
        <fullName evidence="1">Uncharacterized protein</fullName>
    </submittedName>
</protein>
<name>A0A2G9Z0L3_9BACT</name>
<evidence type="ECO:0000313" key="2">
    <source>
        <dbReference type="Proteomes" id="UP000228681"/>
    </source>
</evidence>
<dbReference type="AlphaFoldDB" id="A0A2G9Z0L3"/>
<accession>A0A2G9Z0L3</accession>
<proteinExistence type="predicted"/>
<evidence type="ECO:0000313" key="1">
    <source>
        <dbReference type="EMBL" id="PIP25024.1"/>
    </source>
</evidence>
<sequence>MTIFINPHYTIGSVNLEDSFEEIFKEVKNATQAENIESGQTTLEKFISLINWFRKIRTIY</sequence>
<gene>
    <name evidence="1" type="ORF">COX34_00970</name>
</gene>
<organism evidence="1 2">
    <name type="scientific">Candidatus Nealsonbacteria bacterium CG23_combo_of_CG06-09_8_20_14_all_36_12</name>
    <dbReference type="NCBI Taxonomy" id="1974718"/>
    <lineage>
        <taxon>Bacteria</taxon>
        <taxon>Candidatus Nealsoniibacteriota</taxon>
    </lineage>
</organism>
<dbReference type="Proteomes" id="UP000228681">
    <property type="component" value="Unassembled WGS sequence"/>
</dbReference>